<organism evidence="6 7">
    <name type="scientific">Littorina saxatilis</name>
    <dbReference type="NCBI Taxonomy" id="31220"/>
    <lineage>
        <taxon>Eukaryota</taxon>
        <taxon>Metazoa</taxon>
        <taxon>Spiralia</taxon>
        <taxon>Lophotrochozoa</taxon>
        <taxon>Mollusca</taxon>
        <taxon>Gastropoda</taxon>
        <taxon>Caenogastropoda</taxon>
        <taxon>Littorinimorpha</taxon>
        <taxon>Littorinoidea</taxon>
        <taxon>Littorinidae</taxon>
        <taxon>Littorina</taxon>
    </lineage>
</organism>
<dbReference type="GO" id="GO:0003677">
    <property type="term" value="F:DNA binding"/>
    <property type="evidence" value="ECO:0007669"/>
    <property type="project" value="UniProtKB-KW"/>
</dbReference>
<dbReference type="GO" id="GO:0015074">
    <property type="term" value="P:DNA integration"/>
    <property type="evidence" value="ECO:0007669"/>
    <property type="project" value="InterPro"/>
</dbReference>
<feature type="compositionally biased region" description="Basic residues" evidence="3">
    <location>
        <begin position="1"/>
        <end position="11"/>
    </location>
</feature>
<dbReference type="Gene3D" id="1.10.150.130">
    <property type="match status" value="1"/>
</dbReference>
<dbReference type="EMBL" id="JBAMIC010000021">
    <property type="protein sequence ID" value="KAK7092535.1"/>
    <property type="molecule type" value="Genomic_DNA"/>
</dbReference>
<dbReference type="InterPro" id="IPR052925">
    <property type="entry name" value="Phage_Integrase-like_Recomb"/>
</dbReference>
<dbReference type="SUPFAM" id="SSF56349">
    <property type="entry name" value="DNA breaking-rejoining enzymes"/>
    <property type="match status" value="1"/>
</dbReference>
<name>A0AAN9ASN3_9CAEN</name>
<gene>
    <name evidence="6" type="ORF">V1264_008266</name>
    <name evidence="5" type="ORF">V1264_021962</name>
</gene>
<evidence type="ECO:0000256" key="1">
    <source>
        <dbReference type="ARBA" id="ARBA00023125"/>
    </source>
</evidence>
<evidence type="ECO:0000313" key="7">
    <source>
        <dbReference type="Proteomes" id="UP001374579"/>
    </source>
</evidence>
<dbReference type="AlphaFoldDB" id="A0AAN9ASN3"/>
<dbReference type="InterPro" id="IPR011010">
    <property type="entry name" value="DNA_brk_join_enz"/>
</dbReference>
<sequence>MSKRPTKRPGRPSKQPPKRFRDEEAEGEDEMGVKESLTQLLAEQKALRKEIAEIRAAKTPAPEASPAGSTTSTGGKSNSGMAGHSGHSDDEVPAIVSTCRATSGWDFTSARTIGGDRRLGELLTASYAKGTQQAYRRTWVSVTSFLKQRGFSTSLPMSTAAVCLYIGSLHEEGKAASTVMSAVSAISCVHKLNGLGDPTIDYTVKRLLQGCKRVGDKGKDTRLPITVPILNSIMEKSEVAIGENYEKIRFRAMCTLAFHSLLRVGEMAVSREPENVLHRGDVRLDGQALTITFRNFKSSAKPVTHTVEKAKAGVPCAVEAMRAYMSIRGNATGPLFRAMSGAPITAREFNEQLQLVFQFCGLPKQNFKSHSFRIGGASHMARNGASDAQIRQAGRWSSNAFLSYIRVHNW</sequence>
<dbReference type="GO" id="GO:0006310">
    <property type="term" value="P:DNA recombination"/>
    <property type="evidence" value="ECO:0007669"/>
    <property type="project" value="UniProtKB-KW"/>
</dbReference>
<evidence type="ECO:0000259" key="4">
    <source>
        <dbReference type="PROSITE" id="PS51898"/>
    </source>
</evidence>
<protein>
    <recommendedName>
        <fullName evidence="4">Tyr recombinase domain-containing protein</fullName>
    </recommendedName>
</protein>
<dbReference type="SUPFAM" id="SSF47823">
    <property type="entry name" value="lambda integrase-like, N-terminal domain"/>
    <property type="match status" value="1"/>
</dbReference>
<comment type="caution">
    <text evidence="6">The sequence shown here is derived from an EMBL/GenBank/DDBJ whole genome shotgun (WGS) entry which is preliminary data.</text>
</comment>
<evidence type="ECO:0000313" key="5">
    <source>
        <dbReference type="EMBL" id="KAK7087979.1"/>
    </source>
</evidence>
<dbReference type="InterPro" id="IPR002104">
    <property type="entry name" value="Integrase_catalytic"/>
</dbReference>
<dbReference type="PANTHER" id="PTHR34605:SF3">
    <property type="entry name" value="P CELL-TYPE AGGLUTINATION PROTEIN MAP4-LIKE-RELATED"/>
    <property type="match status" value="1"/>
</dbReference>
<feature type="compositionally biased region" description="Low complexity" evidence="3">
    <location>
        <begin position="60"/>
        <end position="75"/>
    </location>
</feature>
<dbReference type="Pfam" id="PF00589">
    <property type="entry name" value="Phage_integrase"/>
    <property type="match status" value="1"/>
</dbReference>
<dbReference type="PANTHER" id="PTHR34605">
    <property type="entry name" value="PHAGE_INTEGRASE DOMAIN-CONTAINING PROTEIN"/>
    <property type="match status" value="1"/>
</dbReference>
<accession>A0AAN9ASN3</accession>
<dbReference type="Proteomes" id="UP001374579">
    <property type="component" value="Unassembled WGS sequence"/>
</dbReference>
<keyword evidence="1" id="KW-0238">DNA-binding</keyword>
<evidence type="ECO:0000313" key="6">
    <source>
        <dbReference type="EMBL" id="KAK7092535.1"/>
    </source>
</evidence>
<evidence type="ECO:0000256" key="3">
    <source>
        <dbReference type="SAM" id="MobiDB-lite"/>
    </source>
</evidence>
<evidence type="ECO:0000256" key="2">
    <source>
        <dbReference type="ARBA" id="ARBA00023172"/>
    </source>
</evidence>
<dbReference type="Gene3D" id="1.10.443.10">
    <property type="entry name" value="Intergrase catalytic core"/>
    <property type="match status" value="1"/>
</dbReference>
<reference evidence="6 7" key="1">
    <citation type="submission" date="2024-02" db="EMBL/GenBank/DDBJ databases">
        <title>Chromosome-scale genome assembly of the rough periwinkle Littorina saxatilis.</title>
        <authorList>
            <person name="De Jode A."/>
            <person name="Faria R."/>
            <person name="Formenti G."/>
            <person name="Sims Y."/>
            <person name="Smith T.P."/>
            <person name="Tracey A."/>
            <person name="Wood J.M.D."/>
            <person name="Zagrodzka Z.B."/>
            <person name="Johannesson K."/>
            <person name="Butlin R.K."/>
            <person name="Leder E.H."/>
        </authorList>
    </citation>
    <scope>NUCLEOTIDE SEQUENCE [LARGE SCALE GENOMIC DNA]</scope>
    <source>
        <strain evidence="6">Snail1</strain>
        <tissue evidence="6">Muscle</tissue>
    </source>
</reference>
<dbReference type="PROSITE" id="PS51898">
    <property type="entry name" value="TYR_RECOMBINASE"/>
    <property type="match status" value="1"/>
</dbReference>
<dbReference type="EMBL" id="JBAMIC010004070">
    <property type="protein sequence ID" value="KAK7087979.1"/>
    <property type="molecule type" value="Genomic_DNA"/>
</dbReference>
<feature type="region of interest" description="Disordered" evidence="3">
    <location>
        <begin position="52"/>
        <end position="91"/>
    </location>
</feature>
<proteinExistence type="predicted"/>
<keyword evidence="7" id="KW-1185">Reference proteome</keyword>
<feature type="region of interest" description="Disordered" evidence="3">
    <location>
        <begin position="1"/>
        <end position="37"/>
    </location>
</feature>
<keyword evidence="2" id="KW-0233">DNA recombination</keyword>
<feature type="domain" description="Tyr recombinase" evidence="4">
    <location>
        <begin position="220"/>
        <end position="410"/>
    </location>
</feature>
<dbReference type="InterPro" id="IPR010998">
    <property type="entry name" value="Integrase_recombinase_N"/>
</dbReference>
<dbReference type="InterPro" id="IPR013762">
    <property type="entry name" value="Integrase-like_cat_sf"/>
</dbReference>